<evidence type="ECO:0000313" key="4">
    <source>
        <dbReference type="Proteomes" id="UP000238479"/>
    </source>
</evidence>
<feature type="region of interest" description="Disordered" evidence="1">
    <location>
        <begin position="33"/>
        <end position="52"/>
    </location>
</feature>
<feature type="chain" id="PRO_5015132444" evidence="2">
    <location>
        <begin position="31"/>
        <end position="103"/>
    </location>
</feature>
<reference evidence="3 4" key="1">
    <citation type="journal article" date="2018" name="Nat. Genet.">
        <title>The Rosa genome provides new insights in the design of modern roses.</title>
        <authorList>
            <person name="Bendahmane M."/>
        </authorList>
    </citation>
    <scope>NUCLEOTIDE SEQUENCE [LARGE SCALE GENOMIC DNA]</scope>
    <source>
        <strain evidence="4">cv. Old Blush</strain>
    </source>
</reference>
<evidence type="ECO:0000313" key="3">
    <source>
        <dbReference type="EMBL" id="PRQ49731.1"/>
    </source>
</evidence>
<evidence type="ECO:0000256" key="1">
    <source>
        <dbReference type="SAM" id="MobiDB-lite"/>
    </source>
</evidence>
<dbReference type="EMBL" id="PDCK01000040">
    <property type="protein sequence ID" value="PRQ49731.1"/>
    <property type="molecule type" value="Genomic_DNA"/>
</dbReference>
<accession>A0A2P6RTJ0</accession>
<keyword evidence="4" id="KW-1185">Reference proteome</keyword>
<dbReference type="Gramene" id="PRQ49731">
    <property type="protein sequence ID" value="PRQ49731"/>
    <property type="gene ID" value="RchiOBHm_Chr2g0125181"/>
</dbReference>
<name>A0A2P6RTJ0_ROSCH</name>
<evidence type="ECO:0000256" key="2">
    <source>
        <dbReference type="SAM" id="SignalP"/>
    </source>
</evidence>
<proteinExistence type="predicted"/>
<gene>
    <name evidence="3" type="ORF">RchiOBHm_Chr2g0125181</name>
</gene>
<dbReference type="Proteomes" id="UP000238479">
    <property type="component" value="Chromosome 2"/>
</dbReference>
<organism evidence="3 4">
    <name type="scientific">Rosa chinensis</name>
    <name type="common">China rose</name>
    <dbReference type="NCBI Taxonomy" id="74649"/>
    <lineage>
        <taxon>Eukaryota</taxon>
        <taxon>Viridiplantae</taxon>
        <taxon>Streptophyta</taxon>
        <taxon>Embryophyta</taxon>
        <taxon>Tracheophyta</taxon>
        <taxon>Spermatophyta</taxon>
        <taxon>Magnoliopsida</taxon>
        <taxon>eudicotyledons</taxon>
        <taxon>Gunneridae</taxon>
        <taxon>Pentapetalae</taxon>
        <taxon>rosids</taxon>
        <taxon>fabids</taxon>
        <taxon>Rosales</taxon>
        <taxon>Rosaceae</taxon>
        <taxon>Rosoideae</taxon>
        <taxon>Rosoideae incertae sedis</taxon>
        <taxon>Rosa</taxon>
    </lineage>
</organism>
<sequence>MRHQSQAHCLVLSCSFLLLFLILILRSNLSSPTLTDQTTFSRPPSATSLSLSPQRHLTQAQAYLDWIPNSPAPISSSRSKTILKWRAEFQSILEDSVAGEGRS</sequence>
<protein>
    <submittedName>
        <fullName evidence="3">Uncharacterized protein</fullName>
    </submittedName>
</protein>
<keyword evidence="2" id="KW-0732">Signal</keyword>
<feature type="signal peptide" evidence="2">
    <location>
        <begin position="1"/>
        <end position="30"/>
    </location>
</feature>
<dbReference type="AlphaFoldDB" id="A0A2P6RTJ0"/>
<comment type="caution">
    <text evidence="3">The sequence shown here is derived from an EMBL/GenBank/DDBJ whole genome shotgun (WGS) entry which is preliminary data.</text>
</comment>